<dbReference type="GO" id="GO:0005615">
    <property type="term" value="C:extracellular space"/>
    <property type="evidence" value="ECO:0000318"/>
    <property type="project" value="GO_Central"/>
</dbReference>
<dbReference type="GeneTree" id="ENSGT00940000163443"/>
<reference evidence="3" key="2">
    <citation type="submission" date="2025-08" db="UniProtKB">
        <authorList>
            <consortium name="Ensembl"/>
        </authorList>
    </citation>
    <scope>IDENTIFICATION</scope>
</reference>
<evidence type="ECO:0000256" key="2">
    <source>
        <dbReference type="SAM" id="MobiDB-lite"/>
    </source>
</evidence>
<sequence length="568" mass="60941">MGACTCSCSNDRTGLASSSRGEAGPPGKAGPAGDRGPAGPPGVAGPPGEGFAGSLGTPVNPGTSCSHLQRAGIVEDGVYSIRSQDGGIYQTYCDMTSSNDKAWSLVGSIHENNILGNCTFGDKWSSEEGNVSSVVSITSWESMTSFGNVESVTSQDYKNPGYFNMGSRNIMVWHVPNETPLNQIKQRSKYQYKTTNNFLERYNTLYGLFKNSYPLRKVPEKHTNVVDRLMAGVVSSANRMVAAIPSFHRYTYDCSGDRVNCISDGGSDVFDTGNKIQYSINGGSLSSFLYYGESYLLDGVEILTWKEGHPFIALAWIGNSGSINSFKLKVTSNMGADGSGSVSTITGSLSTNRLTLSYKANHVSGASDPSAAQVFFHIYDTSGTWNSNRPTSVSTPLWETGDTQNMNDEYLVSGSLRNIVVGYVLLSKTSGSEITQSQITAALRVLAEQLENVDVDVEETCSSDAETLAVPVTFLKGESAFTYSIPLSIRASFLPGFVHFRAFSNRGLPSALCPGVKSTGCRPSSMCVGGLNTFAYKGNPEECGDFGSWAENRREDDVTDTILVFYDG</sequence>
<dbReference type="Proteomes" id="UP000008144">
    <property type="component" value="Unassembled WGS sequence"/>
</dbReference>
<evidence type="ECO:0000313" key="3">
    <source>
        <dbReference type="Ensembl" id="ENSCINP00000018092.3"/>
    </source>
</evidence>
<keyword evidence="1" id="KW-1015">Disulfide bond</keyword>
<dbReference type="InParanoid" id="F6QX43"/>
<feature type="compositionally biased region" description="Polar residues" evidence="2">
    <location>
        <begin position="8"/>
        <end position="20"/>
    </location>
</feature>
<gene>
    <name evidence="3" type="primary">LOC100179146</name>
</gene>
<dbReference type="AlphaFoldDB" id="F6QX43"/>
<dbReference type="InterPro" id="IPR036056">
    <property type="entry name" value="Fibrinogen-like_C"/>
</dbReference>
<reference evidence="3" key="3">
    <citation type="submission" date="2025-09" db="UniProtKB">
        <authorList>
            <consortium name="Ensembl"/>
        </authorList>
    </citation>
    <scope>IDENTIFICATION</scope>
</reference>
<reference evidence="4" key="1">
    <citation type="journal article" date="2002" name="Science">
        <title>The draft genome of Ciona intestinalis: insights into chordate and vertebrate origins.</title>
        <authorList>
            <person name="Dehal P."/>
            <person name="Satou Y."/>
            <person name="Campbell R.K."/>
            <person name="Chapman J."/>
            <person name="Degnan B."/>
            <person name="De Tomaso A."/>
            <person name="Davidson B."/>
            <person name="Di Gregorio A."/>
            <person name="Gelpke M."/>
            <person name="Goodstein D.M."/>
            <person name="Harafuji N."/>
            <person name="Hastings K.E."/>
            <person name="Ho I."/>
            <person name="Hotta K."/>
            <person name="Huang W."/>
            <person name="Kawashima T."/>
            <person name="Lemaire P."/>
            <person name="Martinez D."/>
            <person name="Meinertzhagen I.A."/>
            <person name="Necula S."/>
            <person name="Nonaka M."/>
            <person name="Putnam N."/>
            <person name="Rash S."/>
            <person name="Saiga H."/>
            <person name="Satake M."/>
            <person name="Terry A."/>
            <person name="Yamada L."/>
            <person name="Wang H.G."/>
            <person name="Awazu S."/>
            <person name="Azumi K."/>
            <person name="Boore J."/>
            <person name="Branno M."/>
            <person name="Chin-Bow S."/>
            <person name="DeSantis R."/>
            <person name="Doyle S."/>
            <person name="Francino P."/>
            <person name="Keys D.N."/>
            <person name="Haga S."/>
            <person name="Hayashi H."/>
            <person name="Hino K."/>
            <person name="Imai K.S."/>
            <person name="Inaba K."/>
            <person name="Kano S."/>
            <person name="Kobayashi K."/>
            <person name="Kobayashi M."/>
            <person name="Lee B.I."/>
            <person name="Makabe K.W."/>
            <person name="Manohar C."/>
            <person name="Matassi G."/>
            <person name="Medina M."/>
            <person name="Mochizuki Y."/>
            <person name="Mount S."/>
            <person name="Morishita T."/>
            <person name="Miura S."/>
            <person name="Nakayama A."/>
            <person name="Nishizaka S."/>
            <person name="Nomoto H."/>
            <person name="Ohta F."/>
            <person name="Oishi K."/>
            <person name="Rigoutsos I."/>
            <person name="Sano M."/>
            <person name="Sasaki A."/>
            <person name="Sasakura Y."/>
            <person name="Shoguchi E."/>
            <person name="Shin-i T."/>
            <person name="Spagnuolo A."/>
            <person name="Stainier D."/>
            <person name="Suzuki M.M."/>
            <person name="Tassy O."/>
            <person name="Takatori N."/>
            <person name="Tokuoka M."/>
            <person name="Yagi K."/>
            <person name="Yoshizaki F."/>
            <person name="Wada S."/>
            <person name="Zhang C."/>
            <person name="Hyatt P.D."/>
            <person name="Larimer F."/>
            <person name="Detter C."/>
            <person name="Doggett N."/>
            <person name="Glavina T."/>
            <person name="Hawkins T."/>
            <person name="Richardson P."/>
            <person name="Lucas S."/>
            <person name="Kohara Y."/>
            <person name="Levine M."/>
            <person name="Satoh N."/>
            <person name="Rokhsar D.S."/>
        </authorList>
    </citation>
    <scope>NUCLEOTIDE SEQUENCE [LARGE SCALE GENOMIC DNA]</scope>
</reference>
<proteinExistence type="predicted"/>
<dbReference type="SUPFAM" id="SSF56496">
    <property type="entry name" value="Fibrinogen C-terminal domain-like"/>
    <property type="match status" value="1"/>
</dbReference>
<feature type="compositionally biased region" description="Low complexity" evidence="2">
    <location>
        <begin position="21"/>
        <end position="37"/>
    </location>
</feature>
<accession>F6QX43</accession>
<dbReference type="Gene3D" id="1.20.5.320">
    <property type="entry name" value="6-Phosphogluconate Dehydrogenase, domain 3"/>
    <property type="match status" value="1"/>
</dbReference>
<dbReference type="PANTHER" id="PTHR16146:SF46">
    <property type="entry name" value="INTELECTIN-1A-RELATED"/>
    <property type="match status" value="1"/>
</dbReference>
<organism evidence="3 4">
    <name type="scientific">Ciona intestinalis</name>
    <name type="common">Transparent sea squirt</name>
    <name type="synonym">Ascidia intestinalis</name>
    <dbReference type="NCBI Taxonomy" id="7719"/>
    <lineage>
        <taxon>Eukaryota</taxon>
        <taxon>Metazoa</taxon>
        <taxon>Chordata</taxon>
        <taxon>Tunicata</taxon>
        <taxon>Ascidiacea</taxon>
        <taxon>Phlebobranchia</taxon>
        <taxon>Cionidae</taxon>
        <taxon>Ciona</taxon>
    </lineage>
</organism>
<keyword evidence="4" id="KW-1185">Reference proteome</keyword>
<name>F6QX43_CIOIN</name>
<feature type="region of interest" description="Disordered" evidence="2">
    <location>
        <begin position="1"/>
        <end position="59"/>
    </location>
</feature>
<dbReference type="PANTHER" id="PTHR16146">
    <property type="entry name" value="INTELECTIN"/>
    <property type="match status" value="1"/>
</dbReference>
<protein>
    <submittedName>
        <fullName evidence="3">Uncharacterized LOC100179146</fullName>
    </submittedName>
</protein>
<evidence type="ECO:0000256" key="1">
    <source>
        <dbReference type="ARBA" id="ARBA00023157"/>
    </source>
</evidence>
<dbReference type="HOGENOM" id="CLU_470577_0_0_1"/>
<evidence type="ECO:0000313" key="4">
    <source>
        <dbReference type="Proteomes" id="UP000008144"/>
    </source>
</evidence>
<dbReference type="GO" id="GO:0070492">
    <property type="term" value="F:oligosaccharide binding"/>
    <property type="evidence" value="ECO:0000318"/>
    <property type="project" value="GO_Central"/>
</dbReference>
<dbReference type="Ensembl" id="ENSCINT00000018092.3">
    <property type="protein sequence ID" value="ENSCINP00000018092.3"/>
    <property type="gene ID" value="ENSCING00000008892.3"/>
</dbReference>